<dbReference type="EC" id="4.6.1.-" evidence="3"/>
<keyword evidence="1" id="KW-0812">Transmembrane</keyword>
<dbReference type="Pfam" id="PF00211">
    <property type="entry name" value="Guanylate_cyc"/>
    <property type="match status" value="1"/>
</dbReference>
<feature type="domain" description="Guanylate cyclase" evidence="2">
    <location>
        <begin position="277"/>
        <end position="408"/>
    </location>
</feature>
<sequence>MTATDPSLPNFGDADLPAGATHAEIAANRFTEATLERHKREGLELAVRARWVALAVIAVLLPMLNFSFEMIYYELLLAALALIGWAQRRIGRVGRSGNELVLLFVELSLTTVVLALPNPLDQSGWPAAMTYRFGAFSYFFVILAAGTLAYSWRTIMAIGNWTAAMWLIALGLVWWFGKTDPALTEAAQTAFGQDQKMAQMLDPNNIDFGLRVQEIILFLIVAFTLALSVRRFNRLLLDNAVLERERTNLSRYFSPNVVEELSHNDDPLKEIRSHDVAVLFVDIVGFTAYAATRLPQQLIETLRAFHARMETEVFRHQGTLDKYLGDGLMATFGTPMPGERDASNALECAKRMMEAVDRWNGERAAQGEPPIQVSFGLHFGPVVLGDVGANRLEFAVVGNTVNIASRLEAMSRELSVQLVMSEAMHARIQVESGVSAPMLAGLRQLEDQPIRGIDGRAPLWVSD</sequence>
<dbReference type="InterPro" id="IPR029787">
    <property type="entry name" value="Nucleotide_cyclase"/>
</dbReference>
<dbReference type="InterPro" id="IPR050697">
    <property type="entry name" value="Adenylyl/Guanylyl_Cyclase_3/4"/>
</dbReference>
<dbReference type="RefSeq" id="WP_316777902.1">
    <property type="nucleotide sequence ID" value="NZ_JASMWN010000012.1"/>
</dbReference>
<keyword evidence="3" id="KW-0456">Lyase</keyword>
<feature type="transmembrane region" description="Helical" evidence="1">
    <location>
        <begin position="45"/>
        <end position="64"/>
    </location>
</feature>
<keyword evidence="1" id="KW-0472">Membrane</keyword>
<evidence type="ECO:0000256" key="1">
    <source>
        <dbReference type="SAM" id="Phobius"/>
    </source>
</evidence>
<accession>A0ABU3VGL2</accession>
<feature type="transmembrane region" description="Helical" evidence="1">
    <location>
        <begin position="100"/>
        <end position="117"/>
    </location>
</feature>
<dbReference type="PANTHER" id="PTHR43081:SF1">
    <property type="entry name" value="ADENYLATE CYCLASE, TERMINAL-DIFFERENTIATION SPECIFIC"/>
    <property type="match status" value="1"/>
</dbReference>
<dbReference type="SUPFAM" id="SSF55073">
    <property type="entry name" value="Nucleotide cyclase"/>
    <property type="match status" value="1"/>
</dbReference>
<feature type="transmembrane region" description="Helical" evidence="1">
    <location>
        <begin position="129"/>
        <end position="150"/>
    </location>
</feature>
<protein>
    <submittedName>
        <fullName evidence="3">Adenylate/guanylate cyclase domain-containing protein</fullName>
        <ecNumber evidence="3">4.6.1.-</ecNumber>
    </submittedName>
</protein>
<reference evidence="4" key="1">
    <citation type="submission" date="2023-05" db="EMBL/GenBank/DDBJ databases">
        <title>Sedimentitalea sp. nov. JM2-8.</title>
        <authorList>
            <person name="Huang J."/>
        </authorList>
    </citation>
    <scope>NUCLEOTIDE SEQUENCE [LARGE SCALE GENOMIC DNA]</scope>
    <source>
        <strain evidence="4">KHS03</strain>
    </source>
</reference>
<feature type="transmembrane region" description="Helical" evidence="1">
    <location>
        <begin position="70"/>
        <end position="88"/>
    </location>
</feature>
<comment type="caution">
    <text evidence="3">The sequence shown here is derived from an EMBL/GenBank/DDBJ whole genome shotgun (WGS) entry which is preliminary data.</text>
</comment>
<organism evidence="3 4">
    <name type="scientific">Sedimentitalea todarodis</name>
    <dbReference type="NCBI Taxonomy" id="1631240"/>
    <lineage>
        <taxon>Bacteria</taxon>
        <taxon>Pseudomonadati</taxon>
        <taxon>Pseudomonadota</taxon>
        <taxon>Alphaproteobacteria</taxon>
        <taxon>Rhodobacterales</taxon>
        <taxon>Paracoccaceae</taxon>
        <taxon>Sedimentitalea</taxon>
    </lineage>
</organism>
<evidence type="ECO:0000259" key="2">
    <source>
        <dbReference type="PROSITE" id="PS50125"/>
    </source>
</evidence>
<evidence type="ECO:0000313" key="4">
    <source>
        <dbReference type="Proteomes" id="UP001255416"/>
    </source>
</evidence>
<evidence type="ECO:0000313" key="3">
    <source>
        <dbReference type="EMBL" id="MDU9005125.1"/>
    </source>
</evidence>
<dbReference type="Gene3D" id="3.30.70.1230">
    <property type="entry name" value="Nucleotide cyclase"/>
    <property type="match status" value="1"/>
</dbReference>
<dbReference type="EMBL" id="JASMWN010000012">
    <property type="protein sequence ID" value="MDU9005125.1"/>
    <property type="molecule type" value="Genomic_DNA"/>
</dbReference>
<gene>
    <name evidence="3" type="ORF">QO231_14855</name>
</gene>
<name>A0ABU3VGL2_9RHOB</name>
<keyword evidence="1" id="KW-1133">Transmembrane helix</keyword>
<dbReference type="InterPro" id="IPR001054">
    <property type="entry name" value="A/G_cyclase"/>
</dbReference>
<dbReference type="PANTHER" id="PTHR43081">
    <property type="entry name" value="ADENYLATE CYCLASE, TERMINAL-DIFFERENTIATION SPECIFIC-RELATED"/>
    <property type="match status" value="1"/>
</dbReference>
<keyword evidence="4" id="KW-1185">Reference proteome</keyword>
<dbReference type="Proteomes" id="UP001255416">
    <property type="component" value="Unassembled WGS sequence"/>
</dbReference>
<dbReference type="CDD" id="cd07302">
    <property type="entry name" value="CHD"/>
    <property type="match status" value="1"/>
</dbReference>
<feature type="transmembrane region" description="Helical" evidence="1">
    <location>
        <begin position="210"/>
        <end position="229"/>
    </location>
</feature>
<proteinExistence type="predicted"/>
<dbReference type="PROSITE" id="PS50125">
    <property type="entry name" value="GUANYLATE_CYCLASE_2"/>
    <property type="match status" value="1"/>
</dbReference>
<feature type="transmembrane region" description="Helical" evidence="1">
    <location>
        <begin position="157"/>
        <end position="176"/>
    </location>
</feature>
<dbReference type="GO" id="GO:0016829">
    <property type="term" value="F:lyase activity"/>
    <property type="evidence" value="ECO:0007669"/>
    <property type="project" value="UniProtKB-KW"/>
</dbReference>
<dbReference type="SMART" id="SM00044">
    <property type="entry name" value="CYCc"/>
    <property type="match status" value="1"/>
</dbReference>